<feature type="transmembrane region" description="Helical" evidence="10">
    <location>
        <begin position="171"/>
        <end position="187"/>
    </location>
</feature>
<keyword evidence="7 10" id="KW-0812">Transmembrane</keyword>
<proteinExistence type="inferred from homology"/>
<feature type="transmembrane region" description="Helical" evidence="10">
    <location>
        <begin position="99"/>
        <end position="117"/>
    </location>
</feature>
<feature type="transmembrane region" description="Helical" evidence="10">
    <location>
        <begin position="6"/>
        <end position="29"/>
    </location>
</feature>
<comment type="caution">
    <text evidence="11">The sequence shown here is derived from an EMBL/GenBank/DDBJ whole genome shotgun (WGS) entry which is preliminary data.</text>
</comment>
<protein>
    <recommendedName>
        <fullName evidence="4">Nicotinamide riboside transporter PnuC</fullName>
    </recommendedName>
</protein>
<evidence type="ECO:0000256" key="3">
    <source>
        <dbReference type="ARBA" id="ARBA00006669"/>
    </source>
</evidence>
<evidence type="ECO:0000256" key="7">
    <source>
        <dbReference type="ARBA" id="ARBA00022692"/>
    </source>
</evidence>
<keyword evidence="12" id="KW-1185">Reference proteome</keyword>
<keyword evidence="8 10" id="KW-1133">Transmembrane helix</keyword>
<evidence type="ECO:0000256" key="6">
    <source>
        <dbReference type="ARBA" id="ARBA00022475"/>
    </source>
</evidence>
<comment type="function">
    <text evidence="1">Required for nicotinamide riboside transport across the inner membrane.</text>
</comment>
<evidence type="ECO:0000256" key="10">
    <source>
        <dbReference type="SAM" id="Phobius"/>
    </source>
</evidence>
<evidence type="ECO:0000256" key="4">
    <source>
        <dbReference type="ARBA" id="ARBA00017522"/>
    </source>
</evidence>
<evidence type="ECO:0000256" key="8">
    <source>
        <dbReference type="ARBA" id="ARBA00022989"/>
    </source>
</evidence>
<dbReference type="Pfam" id="PF04973">
    <property type="entry name" value="NMN_transporter"/>
    <property type="match status" value="1"/>
</dbReference>
<dbReference type="Proteomes" id="UP000253083">
    <property type="component" value="Unassembled WGS sequence"/>
</dbReference>
<keyword evidence="5" id="KW-0813">Transport</keyword>
<keyword evidence="9 10" id="KW-0472">Membrane</keyword>
<comment type="similarity">
    <text evidence="3">Belongs to the nicotinamide ribonucleoside (NR) uptake permease (TC 4.B.1) family.</text>
</comment>
<comment type="subcellular location">
    <subcellularLocation>
        <location evidence="2">Cell membrane</location>
        <topology evidence="2">Multi-pass membrane protein</topology>
    </subcellularLocation>
</comment>
<dbReference type="InParanoid" id="A0A395JPW7"/>
<dbReference type="GO" id="GO:0034257">
    <property type="term" value="F:nicotinamide riboside transmembrane transporter activity"/>
    <property type="evidence" value="ECO:0007669"/>
    <property type="project" value="InterPro"/>
</dbReference>
<feature type="transmembrane region" description="Helical" evidence="10">
    <location>
        <begin position="59"/>
        <end position="78"/>
    </location>
</feature>
<dbReference type="FunCoup" id="A0A395JPW7">
    <property type="interactions" value="57"/>
</dbReference>
<dbReference type="PANTHER" id="PTHR36122:SF2">
    <property type="entry name" value="NICOTINAMIDE RIBOSIDE TRANSPORTER PNUC"/>
    <property type="match status" value="1"/>
</dbReference>
<feature type="transmembrane region" description="Helical" evidence="10">
    <location>
        <begin position="36"/>
        <end position="53"/>
    </location>
</feature>
<keyword evidence="6" id="KW-1003">Cell membrane</keyword>
<dbReference type="InterPro" id="IPR006419">
    <property type="entry name" value="NMN_transpt_PnuC"/>
</dbReference>
<name>A0A395JPW7_9GAMM</name>
<dbReference type="NCBIfam" id="TIGR01528">
    <property type="entry name" value="NMN_trans_PnuC"/>
    <property type="match status" value="1"/>
</dbReference>
<sequence length="201" mass="23031">MSESLLAAWQATSTLELVSVLFGLAYVILAAKENSWCWPAALGGTATAIWLFWDVSLLMESALNVYYLGMAIFGWWQWQYGSSTHSPLAISSWHIKQHALAIGSVVVLTLISGTWLARHTEAALPYVDSFTTWAAVITTWMVTRKILQNWLYWVVIDAVSVWLFWQKELYLYALLFAFYTVIALYGYRHWRIEFLHAKPTP</sequence>
<reference evidence="11 12" key="1">
    <citation type="submission" date="2018-06" db="EMBL/GenBank/DDBJ databases">
        <title>Genomic Encyclopedia of Type Strains, Phase IV (KMG-IV): sequencing the most valuable type-strain genomes for metagenomic binning, comparative biology and taxonomic classification.</title>
        <authorList>
            <person name="Goeker M."/>
        </authorList>
    </citation>
    <scope>NUCLEOTIDE SEQUENCE [LARGE SCALE GENOMIC DNA]</scope>
    <source>
        <strain evidence="11 12">DSM 24032</strain>
    </source>
</reference>
<dbReference type="PANTHER" id="PTHR36122">
    <property type="entry name" value="NICOTINAMIDE RIBOSIDE TRANSPORTER PNUC"/>
    <property type="match status" value="1"/>
</dbReference>
<evidence type="ECO:0000256" key="5">
    <source>
        <dbReference type="ARBA" id="ARBA00022448"/>
    </source>
</evidence>
<evidence type="ECO:0000313" key="11">
    <source>
        <dbReference type="EMBL" id="RBP53691.1"/>
    </source>
</evidence>
<gene>
    <name evidence="11" type="ORF">DFR28_1011079</name>
</gene>
<dbReference type="EMBL" id="QNRT01000001">
    <property type="protein sequence ID" value="RBP53691.1"/>
    <property type="molecule type" value="Genomic_DNA"/>
</dbReference>
<evidence type="ECO:0000313" key="12">
    <source>
        <dbReference type="Proteomes" id="UP000253083"/>
    </source>
</evidence>
<evidence type="ECO:0000256" key="9">
    <source>
        <dbReference type="ARBA" id="ARBA00023136"/>
    </source>
</evidence>
<evidence type="ECO:0000256" key="2">
    <source>
        <dbReference type="ARBA" id="ARBA00004651"/>
    </source>
</evidence>
<organism evidence="11 12">
    <name type="scientific">Arenicella xantha</name>
    <dbReference type="NCBI Taxonomy" id="644221"/>
    <lineage>
        <taxon>Bacteria</taxon>
        <taxon>Pseudomonadati</taxon>
        <taxon>Pseudomonadota</taxon>
        <taxon>Gammaproteobacteria</taxon>
        <taxon>Arenicellales</taxon>
        <taxon>Arenicellaceae</taxon>
        <taxon>Arenicella</taxon>
    </lineage>
</organism>
<accession>A0A395JPW7</accession>
<dbReference type="OrthoDB" id="9791248at2"/>
<evidence type="ECO:0000256" key="1">
    <source>
        <dbReference type="ARBA" id="ARBA00002672"/>
    </source>
</evidence>
<dbReference type="RefSeq" id="WP_113953236.1">
    <property type="nucleotide sequence ID" value="NZ_QNRT01000001.1"/>
</dbReference>
<feature type="transmembrane region" description="Helical" evidence="10">
    <location>
        <begin position="149"/>
        <end position="165"/>
    </location>
</feature>
<dbReference type="AlphaFoldDB" id="A0A395JPW7"/>
<dbReference type="GO" id="GO:0005886">
    <property type="term" value="C:plasma membrane"/>
    <property type="evidence" value="ECO:0007669"/>
    <property type="project" value="UniProtKB-SubCell"/>
</dbReference>